<dbReference type="GO" id="GO:0031966">
    <property type="term" value="C:mitochondrial membrane"/>
    <property type="evidence" value="ECO:0007669"/>
    <property type="project" value="UniProtKB-SubCell"/>
</dbReference>
<feature type="domain" description="NADH:quinone oxidoreductase/Mrp antiporter transmembrane" evidence="17">
    <location>
        <begin position="108"/>
        <end position="388"/>
    </location>
</feature>
<evidence type="ECO:0000256" key="2">
    <source>
        <dbReference type="ARBA" id="ARBA00009025"/>
    </source>
</evidence>
<feature type="transmembrane region" description="Helical" evidence="16">
    <location>
        <begin position="141"/>
        <end position="164"/>
    </location>
</feature>
<keyword evidence="13 16" id="KW-0496">Mitochondrion</keyword>
<dbReference type="Pfam" id="PF01059">
    <property type="entry name" value="Oxidored_q5_N"/>
    <property type="match status" value="1"/>
</dbReference>
<feature type="domain" description="NADH:ubiquinone oxidoreductase chain 4 N-terminal" evidence="18">
    <location>
        <begin position="2"/>
        <end position="103"/>
    </location>
</feature>
<dbReference type="PANTHER" id="PTHR43507:SF20">
    <property type="entry name" value="NADH-UBIQUINONE OXIDOREDUCTASE CHAIN 4"/>
    <property type="match status" value="1"/>
</dbReference>
<evidence type="ECO:0000256" key="16">
    <source>
        <dbReference type="RuleBase" id="RU003297"/>
    </source>
</evidence>
<reference evidence="19" key="1">
    <citation type="submission" date="2021-03" db="EMBL/GenBank/DDBJ databases">
        <title>Characterization of the complete mitogenome of a land leech, Haemadipsa crenata Ngamprasertwong.</title>
        <authorList>
            <person name="Meng F."/>
            <person name="Liu Z."/>
        </authorList>
    </citation>
    <scope>NUCLEOTIDE SEQUENCE</scope>
    <source>
        <tissue evidence="19">Jaw</tissue>
    </source>
</reference>
<dbReference type="GO" id="GO:0042773">
    <property type="term" value="P:ATP synthesis coupled electron transport"/>
    <property type="evidence" value="ECO:0007669"/>
    <property type="project" value="InterPro"/>
</dbReference>
<keyword evidence="7 16" id="KW-0812">Transmembrane</keyword>
<proteinExistence type="inferred from homology"/>
<evidence type="ECO:0000256" key="7">
    <source>
        <dbReference type="ARBA" id="ARBA00022692"/>
    </source>
</evidence>
<feature type="transmembrane region" description="Helical" evidence="16">
    <location>
        <begin position="379"/>
        <end position="403"/>
    </location>
</feature>
<dbReference type="PRINTS" id="PR01437">
    <property type="entry name" value="NUOXDRDTASE4"/>
</dbReference>
<comment type="subcellular location">
    <subcellularLocation>
        <location evidence="1 16">Mitochondrion membrane</location>
        <topology evidence="1 16">Multi-pass membrane protein</topology>
    </subcellularLocation>
</comment>
<keyword evidence="14 16" id="KW-0472">Membrane</keyword>
<evidence type="ECO:0000256" key="15">
    <source>
        <dbReference type="ARBA" id="ARBA00049551"/>
    </source>
</evidence>
<evidence type="ECO:0000256" key="3">
    <source>
        <dbReference type="ARBA" id="ARBA00012944"/>
    </source>
</evidence>
<name>A0A8E5JSI4_9ANNE</name>
<evidence type="ECO:0000259" key="17">
    <source>
        <dbReference type="Pfam" id="PF00361"/>
    </source>
</evidence>
<keyword evidence="5 16" id="KW-0813">Transport</keyword>
<feature type="transmembrane region" description="Helical" evidence="16">
    <location>
        <begin position="88"/>
        <end position="105"/>
    </location>
</feature>
<feature type="transmembrane region" description="Helical" evidence="16">
    <location>
        <begin position="339"/>
        <end position="358"/>
    </location>
</feature>
<sequence length="445" mass="52074">MLILMMSIVSLLILKKNKYSWVMLINYMIFIMLMISMKMNNYELYKYKSSFWTMIDSISFLLILLSVWVLIVMILVSFKIFTMNNWKTMFMTTLITMLMLVILCFTMNNLIMFYIFFEGSLVPIMFMIMKWGYQPERLQASVYLMVYTIICSLPMLVVMLIFLINNKIFTMNLWMMVYYKMDKLWLLLVMGFLVKLPTYPIHLWLPKAHVEAPISGSIILAAILLKLGGYGVFRLSFLMPSASLNFIPLVFSVSLIGGLTTSLICFRQVDMKSMIAYSSISHMSLLLCSMICMSNLGLLGSMMMMIGHAFSSSAMFFLASINYDLYNSRNLILLKSSMTYFPAMNLFWFLFIMMNMAAPPFMNLLSEIFILSSLMMMDYCSLFILFLIMFITVCYSLNLYSFINHGQNNFFFYSNLMLFQKEYLVLVLLLIPPFMMVFNIYFFSF</sequence>
<comment type="catalytic activity">
    <reaction evidence="15 16">
        <text>a ubiquinone + NADH + 5 H(+)(in) = a ubiquinol + NAD(+) + 4 H(+)(out)</text>
        <dbReference type="Rhea" id="RHEA:29091"/>
        <dbReference type="Rhea" id="RHEA-COMP:9565"/>
        <dbReference type="Rhea" id="RHEA-COMP:9566"/>
        <dbReference type="ChEBI" id="CHEBI:15378"/>
        <dbReference type="ChEBI" id="CHEBI:16389"/>
        <dbReference type="ChEBI" id="CHEBI:17976"/>
        <dbReference type="ChEBI" id="CHEBI:57540"/>
        <dbReference type="ChEBI" id="CHEBI:57945"/>
        <dbReference type="EC" id="7.1.1.2"/>
    </reaction>
</comment>
<dbReference type="InterPro" id="IPR000260">
    <property type="entry name" value="NADH4_N"/>
</dbReference>
<keyword evidence="10 16" id="KW-1133">Transmembrane helix</keyword>
<dbReference type="EC" id="7.1.1.2" evidence="3 16"/>
<dbReference type="GO" id="GO:0003954">
    <property type="term" value="F:NADH dehydrogenase activity"/>
    <property type="evidence" value="ECO:0007669"/>
    <property type="project" value="TreeGrafter"/>
</dbReference>
<keyword evidence="9 16" id="KW-0249">Electron transport</keyword>
<evidence type="ECO:0000256" key="14">
    <source>
        <dbReference type="ARBA" id="ARBA00023136"/>
    </source>
</evidence>
<evidence type="ECO:0000256" key="11">
    <source>
        <dbReference type="ARBA" id="ARBA00023027"/>
    </source>
</evidence>
<feature type="transmembrane region" description="Helical" evidence="16">
    <location>
        <begin position="21"/>
        <end position="39"/>
    </location>
</feature>
<feature type="transmembrane region" description="Helical" evidence="16">
    <location>
        <begin position="212"/>
        <end position="233"/>
    </location>
</feature>
<dbReference type="InterPro" id="IPR001750">
    <property type="entry name" value="ND/Mrp_TM"/>
</dbReference>
<dbReference type="GO" id="GO:0015990">
    <property type="term" value="P:electron transport coupled proton transport"/>
    <property type="evidence" value="ECO:0007669"/>
    <property type="project" value="TreeGrafter"/>
</dbReference>
<evidence type="ECO:0000256" key="9">
    <source>
        <dbReference type="ARBA" id="ARBA00022982"/>
    </source>
</evidence>
<gene>
    <name evidence="19" type="primary">nad4</name>
</gene>
<comment type="function">
    <text evidence="16">Core subunit of the mitochondrial membrane respiratory chain NADH dehydrogenase (Complex I) which catalyzes electron transfer from NADH through the respiratory chain, using ubiquinone as an electron acceptor. Essential for the catalytic activity and assembly of complex I.</text>
</comment>
<comment type="similarity">
    <text evidence="2 16">Belongs to the complex I subunit 4 family.</text>
</comment>
<evidence type="ECO:0000256" key="6">
    <source>
        <dbReference type="ARBA" id="ARBA00022660"/>
    </source>
</evidence>
<evidence type="ECO:0000256" key="12">
    <source>
        <dbReference type="ARBA" id="ARBA00023075"/>
    </source>
</evidence>
<dbReference type="GO" id="GO:0008137">
    <property type="term" value="F:NADH dehydrogenase (ubiquinone) activity"/>
    <property type="evidence" value="ECO:0007669"/>
    <property type="project" value="UniProtKB-UniRule"/>
</dbReference>
<feature type="transmembrane region" description="Helical" evidence="16">
    <location>
        <begin position="286"/>
        <end position="319"/>
    </location>
</feature>
<dbReference type="PANTHER" id="PTHR43507">
    <property type="entry name" value="NADH-UBIQUINONE OXIDOREDUCTASE CHAIN 4"/>
    <property type="match status" value="1"/>
</dbReference>
<protein>
    <recommendedName>
        <fullName evidence="4 16">NADH-ubiquinone oxidoreductase chain 4</fullName>
        <ecNumber evidence="3 16">7.1.1.2</ecNumber>
    </recommendedName>
</protein>
<keyword evidence="8" id="KW-1278">Translocase</keyword>
<dbReference type="GO" id="GO:0048039">
    <property type="term" value="F:ubiquinone binding"/>
    <property type="evidence" value="ECO:0007669"/>
    <property type="project" value="TreeGrafter"/>
</dbReference>
<feature type="transmembrane region" description="Helical" evidence="16">
    <location>
        <begin position="423"/>
        <end position="443"/>
    </location>
</feature>
<evidence type="ECO:0000256" key="5">
    <source>
        <dbReference type="ARBA" id="ARBA00022448"/>
    </source>
</evidence>
<evidence type="ECO:0000256" key="4">
    <source>
        <dbReference type="ARBA" id="ARBA00021006"/>
    </source>
</evidence>
<dbReference type="Pfam" id="PF00361">
    <property type="entry name" value="Proton_antipo_M"/>
    <property type="match status" value="1"/>
</dbReference>
<evidence type="ECO:0000256" key="1">
    <source>
        <dbReference type="ARBA" id="ARBA00004225"/>
    </source>
</evidence>
<evidence type="ECO:0000259" key="18">
    <source>
        <dbReference type="Pfam" id="PF01059"/>
    </source>
</evidence>
<evidence type="ECO:0000256" key="8">
    <source>
        <dbReference type="ARBA" id="ARBA00022967"/>
    </source>
</evidence>
<evidence type="ECO:0000256" key="10">
    <source>
        <dbReference type="ARBA" id="ARBA00022989"/>
    </source>
</evidence>
<dbReference type="EMBL" id="MW711186">
    <property type="protein sequence ID" value="QVD39088.1"/>
    <property type="molecule type" value="Genomic_DNA"/>
</dbReference>
<keyword evidence="12 16" id="KW-0830">Ubiquinone</keyword>
<keyword evidence="6 16" id="KW-0679">Respiratory chain</keyword>
<accession>A0A8E5JSI4</accession>
<feature type="transmembrane region" description="Helical" evidence="16">
    <location>
        <begin position="51"/>
        <end position="76"/>
    </location>
</feature>
<geneLocation type="mitochondrion" evidence="19"/>
<dbReference type="AlphaFoldDB" id="A0A8E5JSI4"/>
<organism evidence="19">
    <name type="scientific">Haemadipsa crenata</name>
    <dbReference type="NCBI Taxonomy" id="933810"/>
    <lineage>
        <taxon>Eukaryota</taxon>
        <taxon>Metazoa</taxon>
        <taxon>Spiralia</taxon>
        <taxon>Lophotrochozoa</taxon>
        <taxon>Annelida</taxon>
        <taxon>Clitellata</taxon>
        <taxon>Hirudinea</taxon>
        <taxon>Hirudinida</taxon>
        <taxon>Hirudiniformes</taxon>
        <taxon>Haemadipsidae</taxon>
        <taxon>Haemadipsa</taxon>
    </lineage>
</organism>
<evidence type="ECO:0000313" key="19">
    <source>
        <dbReference type="EMBL" id="QVD39088.1"/>
    </source>
</evidence>
<keyword evidence="11 16" id="KW-0520">NAD</keyword>
<feature type="transmembrane region" description="Helical" evidence="16">
    <location>
        <begin position="184"/>
        <end position="205"/>
    </location>
</feature>
<feature type="transmembrane region" description="Helical" evidence="16">
    <location>
        <begin position="245"/>
        <end position="266"/>
    </location>
</feature>
<evidence type="ECO:0000256" key="13">
    <source>
        <dbReference type="ARBA" id="ARBA00023128"/>
    </source>
</evidence>
<dbReference type="InterPro" id="IPR003918">
    <property type="entry name" value="NADH_UbQ_OxRdtase"/>
</dbReference>